<dbReference type="Gene3D" id="3.40.50.1580">
    <property type="entry name" value="Nucleoside phosphorylase domain"/>
    <property type="match status" value="1"/>
</dbReference>
<dbReference type="PANTHER" id="PTHR45641">
    <property type="entry name" value="TETRATRICOPEPTIDE REPEAT PROTEIN (AFU_ORTHOLOGUE AFUA_6G03870)"/>
    <property type="match status" value="1"/>
</dbReference>
<dbReference type="Pfam" id="PF05729">
    <property type="entry name" value="NACHT"/>
    <property type="match status" value="1"/>
</dbReference>
<feature type="domain" description="AAA+ ATPase" evidence="6">
    <location>
        <begin position="1533"/>
        <end position="1683"/>
    </location>
</feature>
<evidence type="ECO:0000256" key="2">
    <source>
        <dbReference type="ARBA" id="ARBA00022803"/>
    </source>
</evidence>
<dbReference type="CDD" id="cd00009">
    <property type="entry name" value="AAA"/>
    <property type="match status" value="1"/>
</dbReference>
<feature type="repeat" description="TPR" evidence="3">
    <location>
        <begin position="2510"/>
        <end position="2543"/>
    </location>
</feature>
<dbReference type="Pfam" id="PF13374">
    <property type="entry name" value="TPR_10"/>
    <property type="match status" value="1"/>
</dbReference>
<evidence type="ECO:0000259" key="6">
    <source>
        <dbReference type="SMART" id="SM00382"/>
    </source>
</evidence>
<gene>
    <name evidence="7" type="primary">nphp3</name>
    <name evidence="7" type="ORF">AWC38_SpisGene22056</name>
</gene>
<organism evidence="7 8">
    <name type="scientific">Stylophora pistillata</name>
    <name type="common">Smooth cauliflower coral</name>
    <dbReference type="NCBI Taxonomy" id="50429"/>
    <lineage>
        <taxon>Eukaryota</taxon>
        <taxon>Metazoa</taxon>
        <taxon>Cnidaria</taxon>
        <taxon>Anthozoa</taxon>
        <taxon>Hexacorallia</taxon>
        <taxon>Scleractinia</taxon>
        <taxon>Astrocoeniina</taxon>
        <taxon>Pocilloporidae</taxon>
        <taxon>Stylophora</taxon>
    </lineage>
</organism>
<dbReference type="SUPFAM" id="SSF53167">
    <property type="entry name" value="Purine and uridine phosphorylases"/>
    <property type="match status" value="1"/>
</dbReference>
<feature type="region of interest" description="Disordered" evidence="5">
    <location>
        <begin position="929"/>
        <end position="961"/>
    </location>
</feature>
<dbReference type="InterPro" id="IPR011990">
    <property type="entry name" value="TPR-like_helical_dom_sf"/>
</dbReference>
<dbReference type="SMART" id="SM00382">
    <property type="entry name" value="AAA"/>
    <property type="match status" value="1"/>
</dbReference>
<dbReference type="Gene3D" id="1.25.40.10">
    <property type="entry name" value="Tetratricopeptide repeat domain"/>
    <property type="match status" value="4"/>
</dbReference>
<dbReference type="PRINTS" id="PR00364">
    <property type="entry name" value="DISEASERSIST"/>
</dbReference>
<feature type="repeat" description="TPR" evidence="3">
    <location>
        <begin position="2342"/>
        <end position="2375"/>
    </location>
</feature>
<sequence length="2717" mass="303985">MVYFLSVPKDLVEYLLHQRRFSLKMSISENDKRWMVVLIAADKIVAPLLRDFGEKEFVKLYHFLDDHLLNISPPCNLNTLTYSICHPPPPHLEGLKFKNINNNDGKTKPTYNYAVNSPVDLAKLYLPAYLAKFAAFDNSMDMSAVLRLLGYDKYPTQVFVSSNPFLDLKLLADDVKNNVRNLGAHYDESIWTELFIHQCFEKLVALVEALVLPADQEKRTLDQLHQWETNGWELIIAKDMSDLVDTFFQNQEAMKDTLEEHDELLINVVENTRRLSSIVMAISDGIDSLRERVVLLEERHNALKRFFEEVFGTMRVNRISNACGQLGAPVVSTSSSFSSTSAMSADSMSAEARHMNEESVVDEISEGSTSSGISENFIDFGRDDLSLPENQLHLRGQEHIRVERITPQVVLLKVQNGAPFKIEFNGKLPEEMESGIVDFEELTTGVPVKKLNESSLGGNTLPYSPKEGVFKVKVYSPYRKECLGETTITYIDLIEEALKQAVSDPQTMRKFLEAAIPSLNEFSGRSSSNTASSTNAGSSGGEISSLSAQLLRRFIYAAAKVNALWFIRLIFDQPAGRTAFDLYKGRLLLPEYVALANGHSETAKYLRDVTKRYSDSERTDEEKLNNIDWQGIVTAIKATQENPNVCSEIVKTEKSSQIHEGQADDLKPSVSFQQVREKEPWLSLSDEQLNYLKFAFIVTNEFPKVMRPTFRTMWDNTFGHLPGFKLWDDSTEVRNLFLTTEGRRTKVPTDLSYEKWSLFHLTHATIFARSFALPDSAGHPRTLYELYVRPRGVVPGTLHSSVTSPAGCAVESSALAIDQLRLLRFQFAHSSRAELDKLTFDRSVQLTKEAFIALGFETDQIDAIALNALNSSTLKLSRQETRADVKFLEGLSSSLEAMRNLLHEVKENMRGTESEEIIAMLGQKIDDLEKEQDQSDASSEIVETEKGTNSRRGHGDDFKPTFSFQQVNEEQPRQGYSDEQLNYLKFAFIVLNEFPKAIRQAFRTTWDNTFGYLPGFQLWDDSATVRNLFLAVEGGKTKVPVHLSYEEWDLVALFQATIFARSFALPDSRGHHRTLAELYVKPRKLPHGSFHSLLASPVGCGLESLALAIDQLRRLKNQLCHSVRAEIDKVTFDYSVQLAKGAFMALGFETDQIDAIALQALDPSSLEHCKVEDGIKQAIRADVKFLDGFSSSLEAIRKLFQAVKETVGGTESEEIIAMLGQTIDDLEKEQAQSADNRIDNPPKMSLTVPKMCDIKVFMKRWSDVQLPIDILLSTVEECEFLSAFVYLQNPFQSYHEDLGHVYFGKIGQLTVALVKCGGETMPVDSAIYSKNAIMKMRPKAVFLVGVCCSLNSTKARLGDVFITSKLATHSQRGMRALESKTSSLLIRHAGDGWMAPLHDPDDGVVRIHRDGVLLSVQDRNMCEELIQAHPDATAIEVQDALATAITDLKVECIAVKGISHYGGAGKESESWKNFASVMAASVVAHVLKDRVVFESWPHFQGTLPGSRLPPRDTNFVGRARECEEIIECSARENTRLVSIFGPPGFGKTSVANAVAHKLESLGLPVYFFSLRRLQSISDLTAELLILFEDTVPICQTPPFVSNHDQILQRLSLISERIVLILDDADTLLDTADFLYFLQDVLSRAKQLKLIITARKSFKSLQFQSHEAVRIGPLDESSAQELVSKLLPDATASDCTQLLQICTNVPLLLRTICNLISEGNGSINSYLDLLGERPLGRLLGSDFSLSFLCNDAFRGLSAKEKGTLVSLSVFPNDFYVKAAAAVMGITRIPEAKRILRNLQNKSLLESDSKLGSFSMHPLIRSLAQEIGETELKGTLIASETRFREFYISQFAWLNEKFLKGDSVMASVTFYEDEENIIQSLKLRPGSDSKTAEVVFKVLVHAELFLHSLFWTDEDRFVSIYDSAVKAAETLGEKEFHRELLVSSAFSEITRGTQRGRQLLYEAKHLQTAALSTSAREKGKLLCYLGIYHLFTGETEEGLHCLQTSLPKMEVNLEETVLRLIISQVLYLYDSFHMKSSSEAQCYKKILQEYTEAGNTDLLLTATLESAGNSAMEMVKDKRGALNNQPLMAEVLFLVSKAAERFTNIEIKRKMSDIATNVLRNNEASSPPTVLGFSHFHTNLRMLTNDDGKDPEKERRFQELRKSFLQKRVRNSDLSSETSAPLTANTQHGAQCLLDAVQAEQRELAVRMKLLGPNDASTAESYYSLGVQQYASGNFTSSLESFMGALTIRLQYFGKIHPGTADCYHSLGVTQLALGDLPSAFQSFQSALDIRLSLQEKHPNTASTYHYLGATQLAMGDFISARESFQRGLDIRLSIFGEVHVSTAESYHSLGNVAHSVGEFSSALLLYHRALDIRRNMLGEVHTKIAESYQSVGEVQSSLGDLTSALQSHQCALNIWQKVLGEEHQSTAQSYQSLGDTKLSLNERESALKFYQLALNIRVKVFGEEHLRTADSHHSMGETYLALNKLESALLSFQCERDIRLKMVGREHPSIARSYHSIGDTYFALNDLISALQSFQCALDIRLKVFGEEHSSTADSYYSLGETFYALNNVTSARDFFQHALSTREKLYGEEHPDTAESYYTLSVTEYAGGNYNSALHFSQKALDISHKLFGEDNQDTIEIYETLGAIHCHLGDFSSAAQSFRQALASGHKLIGKDHSRTADNYNSLGDTQNAKGDFVSAVDSYKSALQIKLKQRGKSHK</sequence>
<accession>A0A2B4R855</accession>
<dbReference type="Proteomes" id="UP000225706">
    <property type="component" value="Unassembled WGS sequence"/>
</dbReference>
<dbReference type="SMART" id="SM00028">
    <property type="entry name" value="TPR"/>
    <property type="match status" value="13"/>
</dbReference>
<evidence type="ECO:0000256" key="3">
    <source>
        <dbReference type="PROSITE-ProRule" id="PRU00339"/>
    </source>
</evidence>
<keyword evidence="1" id="KW-0677">Repeat</keyword>
<dbReference type="GO" id="GO:0009116">
    <property type="term" value="P:nucleoside metabolic process"/>
    <property type="evidence" value="ECO:0007669"/>
    <property type="project" value="InterPro"/>
</dbReference>
<dbReference type="GO" id="GO:0003824">
    <property type="term" value="F:catalytic activity"/>
    <property type="evidence" value="ECO:0007669"/>
    <property type="project" value="InterPro"/>
</dbReference>
<protein>
    <submittedName>
        <fullName evidence="7">Nephrocystin-3</fullName>
    </submittedName>
</protein>
<evidence type="ECO:0000256" key="1">
    <source>
        <dbReference type="ARBA" id="ARBA00022737"/>
    </source>
</evidence>
<feature type="repeat" description="TPR" evidence="3">
    <location>
        <begin position="2636"/>
        <end position="2669"/>
    </location>
</feature>
<feature type="coiled-coil region" evidence="4">
    <location>
        <begin position="888"/>
        <end position="915"/>
    </location>
</feature>
<dbReference type="Gene3D" id="3.40.50.300">
    <property type="entry name" value="P-loop containing nucleotide triphosphate hydrolases"/>
    <property type="match status" value="1"/>
</dbReference>
<feature type="compositionally biased region" description="Basic and acidic residues" evidence="5">
    <location>
        <begin position="943"/>
        <end position="959"/>
    </location>
</feature>
<name>A0A2B4R855_STYPI</name>
<keyword evidence="8" id="KW-1185">Reference proteome</keyword>
<evidence type="ECO:0000313" key="7">
    <source>
        <dbReference type="EMBL" id="PFX13831.1"/>
    </source>
</evidence>
<keyword evidence="4" id="KW-0175">Coiled coil</keyword>
<dbReference type="SUPFAM" id="SSF52540">
    <property type="entry name" value="P-loop containing nucleoside triphosphate hydrolases"/>
    <property type="match status" value="1"/>
</dbReference>
<dbReference type="OrthoDB" id="626167at2759"/>
<feature type="repeat" description="TPR" evidence="3">
    <location>
        <begin position="2259"/>
        <end position="2292"/>
    </location>
</feature>
<reference evidence="8" key="1">
    <citation type="journal article" date="2017" name="bioRxiv">
        <title>Comparative analysis of the genomes of Stylophora pistillata and Acropora digitifera provides evidence for extensive differences between species of corals.</title>
        <authorList>
            <person name="Voolstra C.R."/>
            <person name="Li Y."/>
            <person name="Liew Y.J."/>
            <person name="Baumgarten S."/>
            <person name="Zoccola D."/>
            <person name="Flot J.-F."/>
            <person name="Tambutte S."/>
            <person name="Allemand D."/>
            <person name="Aranda M."/>
        </authorList>
    </citation>
    <scope>NUCLEOTIDE SEQUENCE [LARGE SCALE GENOMIC DNA]</scope>
</reference>
<dbReference type="InterPro" id="IPR027417">
    <property type="entry name" value="P-loop_NTPase"/>
</dbReference>
<evidence type="ECO:0000256" key="4">
    <source>
        <dbReference type="SAM" id="Coils"/>
    </source>
</evidence>
<dbReference type="InterPro" id="IPR019734">
    <property type="entry name" value="TPR_rpt"/>
</dbReference>
<feature type="repeat" description="TPR" evidence="3">
    <location>
        <begin position="2552"/>
        <end position="2585"/>
    </location>
</feature>
<keyword evidence="2 3" id="KW-0802">TPR repeat</keyword>
<dbReference type="SUPFAM" id="SSF48452">
    <property type="entry name" value="TPR-like"/>
    <property type="match status" value="2"/>
</dbReference>
<dbReference type="PROSITE" id="PS50005">
    <property type="entry name" value="TPR"/>
    <property type="match status" value="6"/>
</dbReference>
<dbReference type="PANTHER" id="PTHR45641:SF1">
    <property type="entry name" value="AAA+ ATPASE DOMAIN-CONTAINING PROTEIN"/>
    <property type="match status" value="1"/>
</dbReference>
<evidence type="ECO:0000313" key="8">
    <source>
        <dbReference type="Proteomes" id="UP000225706"/>
    </source>
</evidence>
<proteinExistence type="predicted"/>
<dbReference type="EMBL" id="LSMT01000887">
    <property type="protein sequence ID" value="PFX13831.1"/>
    <property type="molecule type" value="Genomic_DNA"/>
</dbReference>
<evidence type="ECO:0000256" key="5">
    <source>
        <dbReference type="SAM" id="MobiDB-lite"/>
    </source>
</evidence>
<comment type="caution">
    <text evidence="7">The sequence shown here is derived from an EMBL/GenBank/DDBJ whole genome shotgun (WGS) entry which is preliminary data.</text>
</comment>
<dbReference type="InterPro" id="IPR007111">
    <property type="entry name" value="NACHT_NTPase"/>
</dbReference>
<dbReference type="Pfam" id="PF13424">
    <property type="entry name" value="TPR_12"/>
    <property type="match status" value="5"/>
</dbReference>
<dbReference type="InterPro" id="IPR035994">
    <property type="entry name" value="Nucleoside_phosphorylase_sf"/>
</dbReference>
<dbReference type="InterPro" id="IPR003593">
    <property type="entry name" value="AAA+_ATPase"/>
</dbReference>
<feature type="repeat" description="TPR" evidence="3">
    <location>
        <begin position="2678"/>
        <end position="2711"/>
    </location>
</feature>